<feature type="non-terminal residue" evidence="4">
    <location>
        <position position="112"/>
    </location>
</feature>
<evidence type="ECO:0000259" key="3">
    <source>
        <dbReference type="PROSITE" id="PS51000"/>
    </source>
</evidence>
<feature type="domain" description="HTH deoR-type" evidence="3">
    <location>
        <begin position="11"/>
        <end position="67"/>
    </location>
</feature>
<dbReference type="CDD" id="cd00090">
    <property type="entry name" value="HTH_ARSR"/>
    <property type="match status" value="1"/>
</dbReference>
<evidence type="ECO:0000313" key="4">
    <source>
        <dbReference type="EMBL" id="MDD9205178.1"/>
    </source>
</evidence>
<organism evidence="4 5">
    <name type="scientific">Georgenia halotolerans</name>
    <dbReference type="NCBI Taxonomy" id="3028317"/>
    <lineage>
        <taxon>Bacteria</taxon>
        <taxon>Bacillati</taxon>
        <taxon>Actinomycetota</taxon>
        <taxon>Actinomycetes</taxon>
        <taxon>Micrococcales</taxon>
        <taxon>Bogoriellaceae</taxon>
        <taxon>Georgenia</taxon>
    </lineage>
</organism>
<dbReference type="Proteomes" id="UP001165561">
    <property type="component" value="Unassembled WGS sequence"/>
</dbReference>
<evidence type="ECO:0000256" key="2">
    <source>
        <dbReference type="ARBA" id="ARBA00023163"/>
    </source>
</evidence>
<reference evidence="4" key="1">
    <citation type="submission" date="2023-02" db="EMBL/GenBank/DDBJ databases">
        <title>Georgenia sp.10Sc9-8, isolated from a soil sample collected from the Taklamakan desert.</title>
        <authorList>
            <person name="Liu S."/>
        </authorList>
    </citation>
    <scope>NUCLEOTIDE SEQUENCE</scope>
    <source>
        <strain evidence="4">10Sc9-8</strain>
    </source>
</reference>
<accession>A0ABT5TT01</accession>
<sequence length="112" mass="12168">MSSVTVPPEQDTTTRERVLQLVVEQGPVSAAELARELDLTPAAVRRHIAVLEDHRQIVVHEPGGPVNRRRGRPARHYVATDAGRAGLSDAYSDLATHALDYLVQVAGPESID</sequence>
<proteinExistence type="predicted"/>
<evidence type="ECO:0000256" key="1">
    <source>
        <dbReference type="ARBA" id="ARBA00023015"/>
    </source>
</evidence>
<name>A0ABT5TT01_9MICO</name>
<gene>
    <name evidence="4" type="ORF">PU560_01705</name>
</gene>
<dbReference type="InterPro" id="IPR036390">
    <property type="entry name" value="WH_DNA-bd_sf"/>
</dbReference>
<dbReference type="PROSITE" id="PS51000">
    <property type="entry name" value="HTH_DEOR_2"/>
    <property type="match status" value="1"/>
</dbReference>
<dbReference type="Pfam" id="PF12840">
    <property type="entry name" value="HTH_20"/>
    <property type="match status" value="1"/>
</dbReference>
<dbReference type="EMBL" id="JARACI010000321">
    <property type="protein sequence ID" value="MDD9205178.1"/>
    <property type="molecule type" value="Genomic_DNA"/>
</dbReference>
<dbReference type="InterPro" id="IPR011991">
    <property type="entry name" value="ArsR-like_HTH"/>
</dbReference>
<dbReference type="Gene3D" id="1.10.10.10">
    <property type="entry name" value="Winged helix-like DNA-binding domain superfamily/Winged helix DNA-binding domain"/>
    <property type="match status" value="1"/>
</dbReference>
<dbReference type="InterPro" id="IPR036388">
    <property type="entry name" value="WH-like_DNA-bd_sf"/>
</dbReference>
<keyword evidence="2" id="KW-0804">Transcription</keyword>
<evidence type="ECO:0000313" key="5">
    <source>
        <dbReference type="Proteomes" id="UP001165561"/>
    </source>
</evidence>
<protein>
    <submittedName>
        <fullName evidence="4">Helix-turn-helix domain-containing protein</fullName>
    </submittedName>
</protein>
<dbReference type="SUPFAM" id="SSF46785">
    <property type="entry name" value="Winged helix' DNA-binding domain"/>
    <property type="match status" value="1"/>
</dbReference>
<keyword evidence="1" id="KW-0805">Transcription regulation</keyword>
<keyword evidence="5" id="KW-1185">Reference proteome</keyword>
<dbReference type="InterPro" id="IPR001034">
    <property type="entry name" value="DeoR_HTH"/>
</dbReference>
<comment type="caution">
    <text evidence="4">The sequence shown here is derived from an EMBL/GenBank/DDBJ whole genome shotgun (WGS) entry which is preliminary data.</text>
</comment>